<dbReference type="SUPFAM" id="SSF56935">
    <property type="entry name" value="Porins"/>
    <property type="match status" value="1"/>
</dbReference>
<dbReference type="Pfam" id="PF13609">
    <property type="entry name" value="Porin_4"/>
    <property type="match status" value="1"/>
</dbReference>
<evidence type="ECO:0000256" key="6">
    <source>
        <dbReference type="ARBA" id="ARBA00022729"/>
    </source>
</evidence>
<keyword evidence="8" id="KW-0626">Porin</keyword>
<dbReference type="PATRIC" id="fig|28092.6.peg.4388"/>
<dbReference type="InterPro" id="IPR023614">
    <property type="entry name" value="Porin_dom_sf"/>
</dbReference>
<comment type="subunit">
    <text evidence="2">Homotrimer.</text>
</comment>
<dbReference type="PRINTS" id="PR00184">
    <property type="entry name" value="NEISSPPORIN"/>
</dbReference>
<accession>A0A0F5JWI4</accession>
<dbReference type="InterPro" id="IPR050298">
    <property type="entry name" value="Gram-neg_bact_OMP"/>
</dbReference>
<name>A0A0F5JWI4_9BURK</name>
<comment type="subcellular location">
    <subcellularLocation>
        <location evidence="1">Cell outer membrane</location>
        <topology evidence="1">Multi-pass membrane protein</topology>
    </subcellularLocation>
</comment>
<dbReference type="GO" id="GO:0015288">
    <property type="term" value="F:porin activity"/>
    <property type="evidence" value="ECO:0007669"/>
    <property type="project" value="UniProtKB-KW"/>
</dbReference>
<evidence type="ECO:0000256" key="1">
    <source>
        <dbReference type="ARBA" id="ARBA00004571"/>
    </source>
</evidence>
<organism evidence="12 13">
    <name type="scientific">Robbsia andropogonis</name>
    <dbReference type="NCBI Taxonomy" id="28092"/>
    <lineage>
        <taxon>Bacteria</taxon>
        <taxon>Pseudomonadati</taxon>
        <taxon>Pseudomonadota</taxon>
        <taxon>Betaproteobacteria</taxon>
        <taxon>Burkholderiales</taxon>
        <taxon>Burkholderiaceae</taxon>
        <taxon>Robbsia</taxon>
    </lineage>
</organism>
<feature type="domain" description="Porin" evidence="11">
    <location>
        <begin position="18"/>
        <end position="330"/>
    </location>
</feature>
<evidence type="ECO:0000256" key="10">
    <source>
        <dbReference type="ARBA" id="ARBA00023237"/>
    </source>
</evidence>
<evidence type="ECO:0000256" key="5">
    <source>
        <dbReference type="ARBA" id="ARBA00022692"/>
    </source>
</evidence>
<evidence type="ECO:0000256" key="3">
    <source>
        <dbReference type="ARBA" id="ARBA00022448"/>
    </source>
</evidence>
<keyword evidence="9" id="KW-0472">Membrane</keyword>
<dbReference type="PANTHER" id="PTHR34501:SF9">
    <property type="entry name" value="MAJOR OUTER MEMBRANE PROTEIN P.IA"/>
    <property type="match status" value="1"/>
</dbReference>
<keyword evidence="3" id="KW-0813">Transport</keyword>
<dbReference type="Proteomes" id="UP000033618">
    <property type="component" value="Unassembled WGS sequence"/>
</dbReference>
<proteinExistence type="predicted"/>
<dbReference type="GO" id="GO:0009279">
    <property type="term" value="C:cell outer membrane"/>
    <property type="evidence" value="ECO:0007669"/>
    <property type="project" value="UniProtKB-SubCell"/>
</dbReference>
<dbReference type="InterPro" id="IPR002299">
    <property type="entry name" value="Porin_Neis"/>
</dbReference>
<evidence type="ECO:0000256" key="7">
    <source>
        <dbReference type="ARBA" id="ARBA00023065"/>
    </source>
</evidence>
<dbReference type="CDD" id="cd00342">
    <property type="entry name" value="gram_neg_porins"/>
    <property type="match status" value="1"/>
</dbReference>
<dbReference type="EMBL" id="LAQU01000023">
    <property type="protein sequence ID" value="KKB62213.1"/>
    <property type="molecule type" value="Genomic_DNA"/>
</dbReference>
<keyword evidence="7" id="KW-0406">Ion transport</keyword>
<protein>
    <recommendedName>
        <fullName evidence="11">Porin domain-containing protein</fullName>
    </recommendedName>
</protein>
<dbReference type="GO" id="GO:0034220">
    <property type="term" value="P:monoatomic ion transmembrane transport"/>
    <property type="evidence" value="ECO:0007669"/>
    <property type="project" value="InterPro"/>
</dbReference>
<dbReference type="InterPro" id="IPR001702">
    <property type="entry name" value="Porin_Gram-ve"/>
</dbReference>
<evidence type="ECO:0000256" key="8">
    <source>
        <dbReference type="ARBA" id="ARBA00023114"/>
    </source>
</evidence>
<dbReference type="PRINTS" id="PR00182">
    <property type="entry name" value="ECOLNEIPORIN"/>
</dbReference>
<keyword evidence="5" id="KW-0812">Transmembrane</keyword>
<evidence type="ECO:0000313" key="12">
    <source>
        <dbReference type="EMBL" id="KKB62213.1"/>
    </source>
</evidence>
<dbReference type="InterPro" id="IPR033900">
    <property type="entry name" value="Gram_neg_porin_domain"/>
</dbReference>
<comment type="caution">
    <text evidence="12">The sequence shown here is derived from an EMBL/GenBank/DDBJ whole genome shotgun (WGS) entry which is preliminary data.</text>
</comment>
<sequence>MSKVALTTLCGLFPFLDCNPAHAETNLTLYGRLDNGVEYLNGLTDANGKRTHRWRGQSGDWGTGMLGLQGEETLGAGLKVLFNLEQGLNTMNGAVDGGRMFNRWAYLGMSHPSWGTLSGGRMLWLSNGVWEFDPFVQQIWSSASLVRGRTWHQTSNNVRYQSPVFAGFDVRLQMALGNQTGFNLGASGDFGRASGAQLTYTHPSFQLRAIYDDLRDPNGRFSDLYRHSREWIGAVNVVVGRIKIQAAWTHMWAGDTGGNGAPDRADHQWLGVTYQINPSLASTIGAFHLRANGDADKGGGRATIIEAGTTYNLSKRTMLYATVAHVRNSAGARFGLIPDPITSANNPVPGGRQTGGYIGVNHSF</sequence>
<evidence type="ECO:0000313" key="13">
    <source>
        <dbReference type="Proteomes" id="UP000033618"/>
    </source>
</evidence>
<evidence type="ECO:0000259" key="11">
    <source>
        <dbReference type="Pfam" id="PF13609"/>
    </source>
</evidence>
<dbReference type="AlphaFoldDB" id="A0A0F5JWI4"/>
<reference evidence="12 13" key="1">
    <citation type="submission" date="2015-03" db="EMBL/GenBank/DDBJ databases">
        <title>Draft Genome Sequence of Burkholderia andropogonis type strain ICMP2807, isolated from Sorghum bicolor.</title>
        <authorList>
            <person name="Lopes-Santos L."/>
            <person name="Castro D.B."/>
            <person name="Ottoboni L.M."/>
            <person name="Park D."/>
            <person name="Weirc B.S."/>
            <person name="Destefano S.A."/>
        </authorList>
    </citation>
    <scope>NUCLEOTIDE SEQUENCE [LARGE SCALE GENOMIC DNA]</scope>
    <source>
        <strain evidence="12 13">ICMP2807</strain>
    </source>
</reference>
<keyword evidence="6" id="KW-0732">Signal</keyword>
<dbReference type="PANTHER" id="PTHR34501">
    <property type="entry name" value="PROTEIN YDDL-RELATED"/>
    <property type="match status" value="1"/>
</dbReference>
<dbReference type="STRING" id="28092.WM40_18710"/>
<keyword evidence="13" id="KW-1185">Reference proteome</keyword>
<gene>
    <name evidence="12" type="ORF">WM40_18710</name>
</gene>
<dbReference type="GO" id="GO:0046930">
    <property type="term" value="C:pore complex"/>
    <property type="evidence" value="ECO:0007669"/>
    <property type="project" value="UniProtKB-KW"/>
</dbReference>
<keyword evidence="4" id="KW-1134">Transmembrane beta strand</keyword>
<evidence type="ECO:0000256" key="9">
    <source>
        <dbReference type="ARBA" id="ARBA00023136"/>
    </source>
</evidence>
<keyword evidence="10" id="KW-0998">Cell outer membrane</keyword>
<dbReference type="Gene3D" id="2.40.160.10">
    <property type="entry name" value="Porin"/>
    <property type="match status" value="1"/>
</dbReference>
<evidence type="ECO:0000256" key="4">
    <source>
        <dbReference type="ARBA" id="ARBA00022452"/>
    </source>
</evidence>
<evidence type="ECO:0000256" key="2">
    <source>
        <dbReference type="ARBA" id="ARBA00011233"/>
    </source>
</evidence>